<sequence>MEFKVTEDFIPLIKLLKTLRIAESGGQAKMMVDDGIVLRNGEQEFRYRAKLVPGDVIEIPELIDQKIVII</sequence>
<keyword evidence="2" id="KW-1185">Reference proteome</keyword>
<dbReference type="EMBL" id="CP081303">
    <property type="protein sequence ID" value="QZE14152.1"/>
    <property type="molecule type" value="Genomic_DNA"/>
</dbReference>
<gene>
    <name evidence="1" type="ORF">K4L44_16765</name>
</gene>
<dbReference type="Proteomes" id="UP000826212">
    <property type="component" value="Chromosome"/>
</dbReference>
<accession>A0AC61NEX4</accession>
<organism evidence="1 2">
    <name type="scientific">Halosquirtibacter laminarini</name>
    <dbReference type="NCBI Taxonomy" id="3374600"/>
    <lineage>
        <taxon>Bacteria</taxon>
        <taxon>Pseudomonadati</taxon>
        <taxon>Bacteroidota</taxon>
        <taxon>Bacteroidia</taxon>
        <taxon>Marinilabiliales</taxon>
        <taxon>Prolixibacteraceae</taxon>
        <taxon>Halosquirtibacter</taxon>
    </lineage>
</organism>
<reference evidence="1" key="1">
    <citation type="submission" date="2021-08" db="EMBL/GenBank/DDBJ databases">
        <title>Novel anaerobic bacterium isolated from sea squirt in East Sea, Republic of Korea.</title>
        <authorList>
            <person name="Nguyen T.H."/>
            <person name="Li Z."/>
            <person name="Lee Y.-J."/>
            <person name="Ko J."/>
            <person name="Kim S.-G."/>
        </authorList>
    </citation>
    <scope>NUCLEOTIDE SEQUENCE</scope>
    <source>
        <strain evidence="1">KCTC 25031</strain>
    </source>
</reference>
<name>A0AC61NEX4_9BACT</name>
<proteinExistence type="predicted"/>
<evidence type="ECO:0000313" key="1">
    <source>
        <dbReference type="EMBL" id="QZE14152.1"/>
    </source>
</evidence>
<evidence type="ECO:0000313" key="2">
    <source>
        <dbReference type="Proteomes" id="UP000826212"/>
    </source>
</evidence>
<protein>
    <submittedName>
        <fullName evidence="1">RNA-binding S4 domain-containing protein</fullName>
    </submittedName>
</protein>